<sequence>MKKVIGIDIGGTNLRFGVVDHNGNLEHFEKKSSGSLVSDNAVENLKNEILRYMDTYQLNKEELAITIGVPSAVSKDKSFIYSSPNLKGLENMDLGHLLRDALQMPVFVDRDVNYLLMNDIKNFDIDPDRDKTILGMYLGTGFGNAVYINGSLHCGKHGVAGELGHIPLRGAHGQCGCGGKECSELHCSGKHLQEIRAEYFPDTVIDDIFTKHGDDPVIQEYIDILSYPISTEITILDPDYVLMAGGVMIMKDFPMERLLEQIRIRCRHPYPAEDIQFIFPEHTQTSGVIGGALAYFASVK</sequence>
<dbReference type="Gene3D" id="3.30.420.40">
    <property type="match status" value="2"/>
</dbReference>
<evidence type="ECO:0000313" key="2">
    <source>
        <dbReference type="EMBL" id="MCU6765137.1"/>
    </source>
</evidence>
<dbReference type="InterPro" id="IPR043129">
    <property type="entry name" value="ATPase_NBD"/>
</dbReference>
<keyword evidence="2" id="KW-0418">Kinase</keyword>
<dbReference type="CDD" id="cd24070">
    <property type="entry name" value="ASKHA_NBD_ROK_AlsK"/>
    <property type="match status" value="1"/>
</dbReference>
<proteinExistence type="inferred from homology"/>
<comment type="caution">
    <text evidence="2">The sequence shown here is derived from an EMBL/GenBank/DDBJ whole genome shotgun (WGS) entry which is preliminary data.</text>
</comment>
<dbReference type="Pfam" id="PF00480">
    <property type="entry name" value="ROK"/>
    <property type="match status" value="1"/>
</dbReference>
<dbReference type="EC" id="2.7.1.55" evidence="2"/>
<accession>A0ABT2TU88</accession>
<dbReference type="PANTHER" id="PTHR18964">
    <property type="entry name" value="ROK (REPRESSOR, ORF, KINASE) FAMILY"/>
    <property type="match status" value="1"/>
</dbReference>
<dbReference type="RefSeq" id="WP_158421206.1">
    <property type="nucleotide sequence ID" value="NZ_JAOQJL010000010.1"/>
</dbReference>
<name>A0ABT2TU88_9FIRM</name>
<gene>
    <name evidence="2" type="primary">alsK</name>
    <name evidence="2" type="ORF">OCV61_06870</name>
</gene>
<comment type="similarity">
    <text evidence="1">Belongs to the ROK (NagC/XylR) family.</text>
</comment>
<dbReference type="PROSITE" id="PS01125">
    <property type="entry name" value="ROK"/>
    <property type="match status" value="1"/>
</dbReference>
<organism evidence="2 3">
    <name type="scientific">Blautia ammoniilytica</name>
    <dbReference type="NCBI Taxonomy" id="2981782"/>
    <lineage>
        <taxon>Bacteria</taxon>
        <taxon>Bacillati</taxon>
        <taxon>Bacillota</taxon>
        <taxon>Clostridia</taxon>
        <taxon>Lachnospirales</taxon>
        <taxon>Lachnospiraceae</taxon>
        <taxon>Blautia</taxon>
    </lineage>
</organism>
<dbReference type="NCBIfam" id="NF007251">
    <property type="entry name" value="PRK09698.1"/>
    <property type="match status" value="1"/>
</dbReference>
<dbReference type="EMBL" id="JAOQJL010000010">
    <property type="protein sequence ID" value="MCU6765137.1"/>
    <property type="molecule type" value="Genomic_DNA"/>
</dbReference>
<evidence type="ECO:0000256" key="1">
    <source>
        <dbReference type="ARBA" id="ARBA00006479"/>
    </source>
</evidence>
<evidence type="ECO:0000313" key="3">
    <source>
        <dbReference type="Proteomes" id="UP001652409"/>
    </source>
</evidence>
<dbReference type="InterPro" id="IPR000600">
    <property type="entry name" value="ROK"/>
</dbReference>
<dbReference type="InterPro" id="IPR049874">
    <property type="entry name" value="ROK_cs"/>
</dbReference>
<protein>
    <submittedName>
        <fullName evidence="2">Allose kinase</fullName>
        <ecNumber evidence="2">2.7.1.55</ecNumber>
    </submittedName>
</protein>
<dbReference type="SUPFAM" id="SSF53067">
    <property type="entry name" value="Actin-like ATPase domain"/>
    <property type="match status" value="1"/>
</dbReference>
<dbReference type="PANTHER" id="PTHR18964:SF174">
    <property type="entry name" value="D-ALLOSE KINASE-RELATED"/>
    <property type="match status" value="1"/>
</dbReference>
<dbReference type="GO" id="GO:0008787">
    <property type="term" value="F:D-allose kinase activity"/>
    <property type="evidence" value="ECO:0007669"/>
    <property type="project" value="UniProtKB-EC"/>
</dbReference>
<keyword evidence="3" id="KW-1185">Reference proteome</keyword>
<keyword evidence="2" id="KW-0808">Transferase</keyword>
<dbReference type="Proteomes" id="UP001652409">
    <property type="component" value="Unassembled WGS sequence"/>
</dbReference>
<reference evidence="2 3" key="1">
    <citation type="journal article" date="2021" name="ISME Commun">
        <title>Automated analysis of genomic sequences facilitates high-throughput and comprehensive description of bacteria.</title>
        <authorList>
            <person name="Hitch T.C.A."/>
        </authorList>
    </citation>
    <scope>NUCLEOTIDE SEQUENCE [LARGE SCALE GENOMIC DNA]</scope>
    <source>
        <strain evidence="2 3">Sanger_23</strain>
    </source>
</reference>